<evidence type="ECO:0000256" key="1">
    <source>
        <dbReference type="SAM" id="Coils"/>
    </source>
</evidence>
<evidence type="ECO:0000313" key="4">
    <source>
        <dbReference type="Proteomes" id="UP000799441"/>
    </source>
</evidence>
<evidence type="ECO:0000256" key="2">
    <source>
        <dbReference type="SAM" id="MobiDB-lite"/>
    </source>
</evidence>
<keyword evidence="4" id="KW-1185">Reference proteome</keyword>
<organism evidence="3 4">
    <name type="scientific">Polychaeton citri CBS 116435</name>
    <dbReference type="NCBI Taxonomy" id="1314669"/>
    <lineage>
        <taxon>Eukaryota</taxon>
        <taxon>Fungi</taxon>
        <taxon>Dikarya</taxon>
        <taxon>Ascomycota</taxon>
        <taxon>Pezizomycotina</taxon>
        <taxon>Dothideomycetes</taxon>
        <taxon>Dothideomycetidae</taxon>
        <taxon>Capnodiales</taxon>
        <taxon>Capnodiaceae</taxon>
        <taxon>Polychaeton</taxon>
    </lineage>
</organism>
<feature type="coiled-coil region" evidence="1">
    <location>
        <begin position="188"/>
        <end position="282"/>
    </location>
</feature>
<reference evidence="3" key="1">
    <citation type="journal article" date="2020" name="Stud. Mycol.">
        <title>101 Dothideomycetes genomes: a test case for predicting lifestyles and emergence of pathogens.</title>
        <authorList>
            <person name="Haridas S."/>
            <person name="Albert R."/>
            <person name="Binder M."/>
            <person name="Bloem J."/>
            <person name="Labutti K."/>
            <person name="Salamov A."/>
            <person name="Andreopoulos B."/>
            <person name="Baker S."/>
            <person name="Barry K."/>
            <person name="Bills G."/>
            <person name="Bluhm B."/>
            <person name="Cannon C."/>
            <person name="Castanera R."/>
            <person name="Culley D."/>
            <person name="Daum C."/>
            <person name="Ezra D."/>
            <person name="Gonzalez J."/>
            <person name="Henrissat B."/>
            <person name="Kuo A."/>
            <person name="Liang C."/>
            <person name="Lipzen A."/>
            <person name="Lutzoni F."/>
            <person name="Magnuson J."/>
            <person name="Mondo S."/>
            <person name="Nolan M."/>
            <person name="Ohm R."/>
            <person name="Pangilinan J."/>
            <person name="Park H.-J."/>
            <person name="Ramirez L."/>
            <person name="Alfaro M."/>
            <person name="Sun H."/>
            <person name="Tritt A."/>
            <person name="Yoshinaga Y."/>
            <person name="Zwiers L.-H."/>
            <person name="Turgeon B."/>
            <person name="Goodwin S."/>
            <person name="Spatafora J."/>
            <person name="Crous P."/>
            <person name="Grigoriev I."/>
        </authorList>
    </citation>
    <scope>NUCLEOTIDE SEQUENCE</scope>
    <source>
        <strain evidence="3">CBS 116435</strain>
    </source>
</reference>
<feature type="coiled-coil region" evidence="1">
    <location>
        <begin position="333"/>
        <end position="374"/>
    </location>
</feature>
<sequence>MSRCSSPTDFTLNMRDYLHGKEFPLRQDILHSESSTLEGEVEDDVPISTYQGLAEKSVIIDDELKLPSSFEQLSMLARALHAKCLQLQSNCAELNKTLQQEQHRHEEEHERTEKRCRDVEDTVAKRDATIESYIALVNTERERHQQEISDLEDHVDTQRKDKDTLDTDMNLREREDLQKATRTQQTRLEAAVRQLGESMTKNKELEEASQNTDAEVLRLHDQIVDAEKRVRELEEKLQSETLEQRTDLHRVTNEKECLLEELNMLREAEKAADDRVLNLEQQLKRCLLRHDDALLEAQDAKRLSSVAIEQVRKLQQRERQITETHHQEQEAAEKHWEARLQSLLEDAKQSQQQLQTTHERLKFMETELEGSREECRLRGKMLMHEWGKQECGTARNGEKQQYKYKY</sequence>
<dbReference type="OrthoDB" id="3911405at2759"/>
<proteinExistence type="predicted"/>
<comment type="caution">
    <text evidence="3">The sequence shown here is derived from an EMBL/GenBank/DDBJ whole genome shotgun (WGS) entry which is preliminary data.</text>
</comment>
<gene>
    <name evidence="3" type="ORF">K431DRAFT_343203</name>
</gene>
<dbReference type="Proteomes" id="UP000799441">
    <property type="component" value="Unassembled WGS sequence"/>
</dbReference>
<evidence type="ECO:0000313" key="3">
    <source>
        <dbReference type="EMBL" id="KAF2725220.1"/>
    </source>
</evidence>
<accession>A0A9P4UUJ9</accession>
<dbReference type="AlphaFoldDB" id="A0A9P4UUJ9"/>
<keyword evidence="1" id="KW-0175">Coiled coil</keyword>
<feature type="region of interest" description="Disordered" evidence="2">
    <location>
        <begin position="144"/>
        <end position="164"/>
    </location>
</feature>
<dbReference type="EMBL" id="MU003768">
    <property type="protein sequence ID" value="KAF2725220.1"/>
    <property type="molecule type" value="Genomic_DNA"/>
</dbReference>
<protein>
    <submittedName>
        <fullName evidence="3">Uncharacterized protein</fullName>
    </submittedName>
</protein>
<name>A0A9P4UUJ9_9PEZI</name>